<sequence length="299" mass="33592">MASLPESWDGTQKIVTVEVMRSFYCGSSADPRFEALEENEQLSVPHSRRRQISETPSPPLSPVPPDDMVFCDFKDLMIKMLSTPTDQLPPEEQERARMVGDRLRRLGDTMDDALAEEHRDLLNGLLHPTKEIQETIRESLRKIKKITAMTVVKVFKLGLLLLSAPPSSEYEYRLEERQLIKNIFDSVVEEITTWVMENGGWDQVLNSTDEPSSPLRPHSSSTPTLPQVSPPTGSSSDFERNWRSHSFSASRPVPNRTRHLSEPNSVPSSPTTRGRSMSSSLMTIGAAAFGLALMHYLQS</sequence>
<keyword evidence="4" id="KW-1185">Reference proteome</keyword>
<dbReference type="PROSITE" id="PS50062">
    <property type="entry name" value="BCL2_FAMILY"/>
    <property type="match status" value="1"/>
</dbReference>
<dbReference type="KEGG" id="aqu:109588922"/>
<reference evidence="4" key="1">
    <citation type="journal article" date="2010" name="Nature">
        <title>The Amphimedon queenslandica genome and the evolution of animal complexity.</title>
        <authorList>
            <person name="Srivastava M."/>
            <person name="Simakov O."/>
            <person name="Chapman J."/>
            <person name="Fahey B."/>
            <person name="Gauthier M.E."/>
            <person name="Mitros T."/>
            <person name="Richards G.S."/>
            <person name="Conaco C."/>
            <person name="Dacre M."/>
            <person name="Hellsten U."/>
            <person name="Larroux C."/>
            <person name="Putnam N.H."/>
            <person name="Stanke M."/>
            <person name="Adamska M."/>
            <person name="Darling A."/>
            <person name="Degnan S.M."/>
            <person name="Oakley T.H."/>
            <person name="Plachetzki D.C."/>
            <person name="Zhai Y."/>
            <person name="Adamski M."/>
            <person name="Calcino A."/>
            <person name="Cummins S.F."/>
            <person name="Goodstein D.M."/>
            <person name="Harris C."/>
            <person name="Jackson D.J."/>
            <person name="Leys S.P."/>
            <person name="Shu S."/>
            <person name="Woodcroft B.J."/>
            <person name="Vervoort M."/>
            <person name="Kosik K.S."/>
            <person name="Manning G."/>
            <person name="Degnan B.M."/>
            <person name="Rokhsar D.S."/>
        </authorList>
    </citation>
    <scope>NUCLEOTIDE SEQUENCE [LARGE SCALE GENOMIC DNA]</scope>
</reference>
<dbReference type="EnsemblMetazoa" id="XM_020005026.1">
    <property type="protein sequence ID" value="XP_019860585.1"/>
    <property type="gene ID" value="LOC109588922"/>
</dbReference>
<proteinExistence type="predicted"/>
<organism evidence="3">
    <name type="scientific">Amphimedon queenslandica</name>
    <name type="common">Sponge</name>
    <dbReference type="NCBI Taxonomy" id="400682"/>
    <lineage>
        <taxon>Eukaryota</taxon>
        <taxon>Metazoa</taxon>
        <taxon>Porifera</taxon>
        <taxon>Demospongiae</taxon>
        <taxon>Heteroscleromorpha</taxon>
        <taxon>Haplosclerida</taxon>
        <taxon>Niphatidae</taxon>
        <taxon>Amphimedon</taxon>
    </lineage>
</organism>
<dbReference type="InParanoid" id="A0A1X7VNS9"/>
<accession>A0A1X7VNS9</accession>
<dbReference type="Proteomes" id="UP000007879">
    <property type="component" value="Unassembled WGS sequence"/>
</dbReference>
<feature type="region of interest" description="Disordered" evidence="2">
    <location>
        <begin position="205"/>
        <end position="278"/>
    </location>
</feature>
<dbReference type="Gene3D" id="1.10.437.10">
    <property type="entry name" value="Blc2-like"/>
    <property type="match status" value="1"/>
</dbReference>
<reference evidence="3" key="2">
    <citation type="submission" date="2017-05" db="UniProtKB">
        <authorList>
            <consortium name="EnsemblMetazoa"/>
        </authorList>
    </citation>
    <scope>IDENTIFICATION</scope>
</reference>
<dbReference type="InterPro" id="IPR002475">
    <property type="entry name" value="Bcl2-like"/>
</dbReference>
<evidence type="ECO:0000256" key="1">
    <source>
        <dbReference type="ARBA" id="ARBA00022703"/>
    </source>
</evidence>
<feature type="compositionally biased region" description="Pro residues" evidence="2">
    <location>
        <begin position="56"/>
        <end position="65"/>
    </location>
</feature>
<feature type="compositionally biased region" description="Polar residues" evidence="2">
    <location>
        <begin position="262"/>
        <end position="278"/>
    </location>
</feature>
<name>A0A1X7VNS9_AMPQE</name>
<dbReference type="InterPro" id="IPR036834">
    <property type="entry name" value="Bcl-2-like_sf"/>
</dbReference>
<keyword evidence="1" id="KW-0053">Apoptosis</keyword>
<dbReference type="AlphaFoldDB" id="A0A1X7VNS9"/>
<evidence type="ECO:0000256" key="2">
    <source>
        <dbReference type="SAM" id="MobiDB-lite"/>
    </source>
</evidence>
<evidence type="ECO:0000313" key="3">
    <source>
        <dbReference type="EnsemblMetazoa" id="Aqu2.1.41544_001"/>
    </source>
</evidence>
<feature type="compositionally biased region" description="Polar residues" evidence="2">
    <location>
        <begin position="218"/>
        <end position="236"/>
    </location>
</feature>
<dbReference type="EnsemblMetazoa" id="Aqu2.1.41544_001">
    <property type="protein sequence ID" value="Aqu2.1.41544_001"/>
    <property type="gene ID" value="Aqu2.1.41544"/>
</dbReference>
<dbReference type="GO" id="GO:0042981">
    <property type="term" value="P:regulation of apoptotic process"/>
    <property type="evidence" value="ECO:0007669"/>
    <property type="project" value="InterPro"/>
</dbReference>
<dbReference type="GO" id="GO:0006915">
    <property type="term" value="P:apoptotic process"/>
    <property type="evidence" value="ECO:0007669"/>
    <property type="project" value="UniProtKB-KW"/>
</dbReference>
<feature type="region of interest" description="Disordered" evidence="2">
    <location>
        <begin position="39"/>
        <end position="65"/>
    </location>
</feature>
<evidence type="ECO:0000313" key="4">
    <source>
        <dbReference type="Proteomes" id="UP000007879"/>
    </source>
</evidence>
<protein>
    <submittedName>
        <fullName evidence="3">Uncharacterized protein</fullName>
    </submittedName>
</protein>
<gene>
    <name evidence="3" type="primary">109588922</name>
</gene>
<dbReference type="SUPFAM" id="SSF56854">
    <property type="entry name" value="Bcl-2 inhibitors of programmed cell death"/>
    <property type="match status" value="1"/>
</dbReference>